<feature type="compositionally biased region" description="Acidic residues" evidence="1">
    <location>
        <begin position="242"/>
        <end position="252"/>
    </location>
</feature>
<evidence type="ECO:0000313" key="5">
    <source>
        <dbReference type="Proteomes" id="UP000654075"/>
    </source>
</evidence>
<evidence type="ECO:0000313" key="4">
    <source>
        <dbReference type="Proteomes" id="UP000626109"/>
    </source>
</evidence>
<dbReference type="Proteomes" id="UP000654075">
    <property type="component" value="Unassembled WGS sequence"/>
</dbReference>
<accession>A0A813KRD5</accession>
<feature type="compositionally biased region" description="Polar residues" evidence="1">
    <location>
        <begin position="1"/>
        <end position="10"/>
    </location>
</feature>
<organism evidence="3 4">
    <name type="scientific">Polarella glacialis</name>
    <name type="common">Dinoflagellate</name>
    <dbReference type="NCBI Taxonomy" id="89957"/>
    <lineage>
        <taxon>Eukaryota</taxon>
        <taxon>Sar</taxon>
        <taxon>Alveolata</taxon>
        <taxon>Dinophyceae</taxon>
        <taxon>Suessiales</taxon>
        <taxon>Suessiaceae</taxon>
        <taxon>Polarella</taxon>
    </lineage>
</organism>
<feature type="region of interest" description="Disordered" evidence="1">
    <location>
        <begin position="197"/>
        <end position="252"/>
    </location>
</feature>
<comment type="caution">
    <text evidence="3">The sequence shown here is derived from an EMBL/GenBank/DDBJ whole genome shotgun (WGS) entry which is preliminary data.</text>
</comment>
<feature type="compositionally biased region" description="Low complexity" evidence="1">
    <location>
        <begin position="11"/>
        <end position="20"/>
    </location>
</feature>
<dbReference type="EMBL" id="CAJNNV010024242">
    <property type="protein sequence ID" value="CAE8609122.1"/>
    <property type="molecule type" value="Genomic_DNA"/>
</dbReference>
<sequence length="252" mass="27775">MKSSPASPSCGSNDVSNEGSEGSGGKNCTATAVSREPCPDAAAADVKEEPGCTKIRYSAKDRSHFFYDKQRDFRVQVSIGMAGSEQRALEILRLCRSKVEAGASKSEAMTYRGQLLLESDEALSCLARQAFEEVRQTEIVESVEDKLWPHLPEMPKAPAHLEGFLRFFRTNRAVLAAGLNPTHPDAAALARRAQEMWQRQTEEAKSRQQTEALDATHGSRGSRSRSSPRRPRWRSSTLQSMEAEEASGEDVD</sequence>
<proteinExistence type="predicted"/>
<keyword evidence="5" id="KW-1185">Reference proteome</keyword>
<name>A0A813KRD5_POLGL</name>
<dbReference type="EMBL" id="CAJNNW010032105">
    <property type="protein sequence ID" value="CAE8711078.1"/>
    <property type="molecule type" value="Genomic_DNA"/>
</dbReference>
<dbReference type="AlphaFoldDB" id="A0A813KRD5"/>
<protein>
    <submittedName>
        <fullName evidence="3">Uncharacterized protein</fullName>
    </submittedName>
</protein>
<evidence type="ECO:0000313" key="2">
    <source>
        <dbReference type="EMBL" id="CAE8609122.1"/>
    </source>
</evidence>
<evidence type="ECO:0000313" key="3">
    <source>
        <dbReference type="EMBL" id="CAE8711078.1"/>
    </source>
</evidence>
<gene>
    <name evidence="2" type="ORF">PGLA1383_LOCUS26951</name>
    <name evidence="3" type="ORF">PGLA2088_LOCUS36296</name>
</gene>
<feature type="compositionally biased region" description="Basic residues" evidence="1">
    <location>
        <begin position="220"/>
        <end position="233"/>
    </location>
</feature>
<dbReference type="Proteomes" id="UP000626109">
    <property type="component" value="Unassembled WGS sequence"/>
</dbReference>
<evidence type="ECO:0000256" key="1">
    <source>
        <dbReference type="SAM" id="MobiDB-lite"/>
    </source>
</evidence>
<feature type="region of interest" description="Disordered" evidence="1">
    <location>
        <begin position="1"/>
        <end position="31"/>
    </location>
</feature>
<reference evidence="3" key="1">
    <citation type="submission" date="2021-02" db="EMBL/GenBank/DDBJ databases">
        <authorList>
            <person name="Dougan E. K."/>
            <person name="Rhodes N."/>
            <person name="Thang M."/>
            <person name="Chan C."/>
        </authorList>
    </citation>
    <scope>NUCLEOTIDE SEQUENCE</scope>
</reference>